<feature type="domain" description="OmpR/PhoB-type" evidence="9">
    <location>
        <begin position="141"/>
        <end position="241"/>
    </location>
</feature>
<sequence length="246" mass="26678">MSQAPLIYYVEDDEHIRDLTAYALRQAGMTVRTFPDGEGFAALCAAEPPDAVLLDIMLPGDDGLALLQALRSQVATEHLPIMMLTAKGTEFDKVVGLDGGADDYLAKPFGMMELISRVNALLRRASRPAQSAAGENSPEPGDVLKAGSVVLSPSARTVTAAGHEVNLTRKEFDLLRVLLEHKGRVLTREQLLDQVWGVSFVGETRTVDMHVKTLRRKLAEAAPGSEAAIATVRGVGYQLKEWRGDQ</sequence>
<evidence type="ECO:0000313" key="11">
    <source>
        <dbReference type="Proteomes" id="UP001343724"/>
    </source>
</evidence>
<evidence type="ECO:0000259" key="8">
    <source>
        <dbReference type="PROSITE" id="PS50110"/>
    </source>
</evidence>
<feature type="modified residue" description="4-aspartylphosphate" evidence="6">
    <location>
        <position position="55"/>
    </location>
</feature>
<reference evidence="10 11" key="1">
    <citation type="submission" date="2024-01" db="EMBL/GenBank/DDBJ databases">
        <title>novel species in genus Adlercreutzia.</title>
        <authorList>
            <person name="Liu X."/>
        </authorList>
    </citation>
    <scope>NUCLEOTIDE SEQUENCE [LARGE SCALE GENOMIC DNA]</scope>
    <source>
        <strain evidence="10 11">R22</strain>
    </source>
</reference>
<evidence type="ECO:0000259" key="9">
    <source>
        <dbReference type="PROSITE" id="PS51755"/>
    </source>
</evidence>
<gene>
    <name evidence="10" type="ORF">VJ920_00100</name>
</gene>
<evidence type="ECO:0000256" key="4">
    <source>
        <dbReference type="ARBA" id="ARBA00023125"/>
    </source>
</evidence>
<proteinExistence type="predicted"/>
<dbReference type="InterPro" id="IPR016032">
    <property type="entry name" value="Sig_transdc_resp-reg_C-effctor"/>
</dbReference>
<dbReference type="SMART" id="SM00448">
    <property type="entry name" value="REC"/>
    <property type="match status" value="1"/>
</dbReference>
<accession>A0ABU6IV57</accession>
<dbReference type="Gene3D" id="3.40.50.2300">
    <property type="match status" value="1"/>
</dbReference>
<dbReference type="PROSITE" id="PS50110">
    <property type="entry name" value="RESPONSE_REGULATORY"/>
    <property type="match status" value="1"/>
</dbReference>
<dbReference type="InterPro" id="IPR001867">
    <property type="entry name" value="OmpR/PhoB-type_DNA-bd"/>
</dbReference>
<dbReference type="PANTHER" id="PTHR48111:SF1">
    <property type="entry name" value="TWO-COMPONENT RESPONSE REGULATOR ORR33"/>
    <property type="match status" value="1"/>
</dbReference>
<dbReference type="SUPFAM" id="SSF46894">
    <property type="entry name" value="C-terminal effector domain of the bipartite response regulators"/>
    <property type="match status" value="1"/>
</dbReference>
<feature type="DNA-binding region" description="OmpR/PhoB-type" evidence="7">
    <location>
        <begin position="141"/>
        <end position="241"/>
    </location>
</feature>
<evidence type="ECO:0000313" key="10">
    <source>
        <dbReference type="EMBL" id="MEC4293712.1"/>
    </source>
</evidence>
<feature type="domain" description="Response regulatory" evidence="8">
    <location>
        <begin position="6"/>
        <end position="122"/>
    </location>
</feature>
<keyword evidence="1 6" id="KW-0597">Phosphoprotein</keyword>
<dbReference type="Gene3D" id="1.10.10.10">
    <property type="entry name" value="Winged helix-like DNA-binding domain superfamily/Winged helix DNA-binding domain"/>
    <property type="match status" value="1"/>
</dbReference>
<dbReference type="InterPro" id="IPR001789">
    <property type="entry name" value="Sig_transdc_resp-reg_receiver"/>
</dbReference>
<evidence type="ECO:0000256" key="2">
    <source>
        <dbReference type="ARBA" id="ARBA00023012"/>
    </source>
</evidence>
<evidence type="ECO:0000256" key="7">
    <source>
        <dbReference type="PROSITE-ProRule" id="PRU01091"/>
    </source>
</evidence>
<keyword evidence="11" id="KW-1185">Reference proteome</keyword>
<dbReference type="PANTHER" id="PTHR48111">
    <property type="entry name" value="REGULATOR OF RPOS"/>
    <property type="match status" value="1"/>
</dbReference>
<keyword evidence="5" id="KW-0804">Transcription</keyword>
<dbReference type="RefSeq" id="WP_326454095.1">
    <property type="nucleotide sequence ID" value="NZ_JAYMFH010000001.1"/>
</dbReference>
<protein>
    <submittedName>
        <fullName evidence="10">Response regulator transcription factor</fullName>
    </submittedName>
</protein>
<evidence type="ECO:0000256" key="1">
    <source>
        <dbReference type="ARBA" id="ARBA00022553"/>
    </source>
</evidence>
<evidence type="ECO:0000256" key="5">
    <source>
        <dbReference type="ARBA" id="ARBA00023163"/>
    </source>
</evidence>
<dbReference type="Proteomes" id="UP001343724">
    <property type="component" value="Unassembled WGS sequence"/>
</dbReference>
<keyword evidence="2" id="KW-0902">Two-component regulatory system</keyword>
<evidence type="ECO:0000256" key="3">
    <source>
        <dbReference type="ARBA" id="ARBA00023015"/>
    </source>
</evidence>
<organism evidence="10 11">
    <name type="scientific">Adlercreutzia shanghongiae</name>
    <dbReference type="NCBI Taxonomy" id="3111773"/>
    <lineage>
        <taxon>Bacteria</taxon>
        <taxon>Bacillati</taxon>
        <taxon>Actinomycetota</taxon>
        <taxon>Coriobacteriia</taxon>
        <taxon>Eggerthellales</taxon>
        <taxon>Eggerthellaceae</taxon>
        <taxon>Adlercreutzia</taxon>
    </lineage>
</organism>
<dbReference type="InterPro" id="IPR039420">
    <property type="entry name" value="WalR-like"/>
</dbReference>
<dbReference type="SUPFAM" id="SSF52172">
    <property type="entry name" value="CheY-like"/>
    <property type="match status" value="1"/>
</dbReference>
<dbReference type="Pfam" id="PF00072">
    <property type="entry name" value="Response_reg"/>
    <property type="match status" value="1"/>
</dbReference>
<dbReference type="Gene3D" id="6.10.250.690">
    <property type="match status" value="1"/>
</dbReference>
<dbReference type="CDD" id="cd00383">
    <property type="entry name" value="trans_reg_C"/>
    <property type="match status" value="1"/>
</dbReference>
<dbReference type="PROSITE" id="PS51755">
    <property type="entry name" value="OMPR_PHOB"/>
    <property type="match status" value="1"/>
</dbReference>
<dbReference type="InterPro" id="IPR036388">
    <property type="entry name" value="WH-like_DNA-bd_sf"/>
</dbReference>
<dbReference type="SMART" id="SM00862">
    <property type="entry name" value="Trans_reg_C"/>
    <property type="match status" value="1"/>
</dbReference>
<name>A0ABU6IV57_9ACTN</name>
<evidence type="ECO:0000256" key="6">
    <source>
        <dbReference type="PROSITE-ProRule" id="PRU00169"/>
    </source>
</evidence>
<dbReference type="InterPro" id="IPR011006">
    <property type="entry name" value="CheY-like_superfamily"/>
</dbReference>
<dbReference type="EMBL" id="JAYMFH010000001">
    <property type="protein sequence ID" value="MEC4293712.1"/>
    <property type="molecule type" value="Genomic_DNA"/>
</dbReference>
<keyword evidence="4 7" id="KW-0238">DNA-binding</keyword>
<keyword evidence="3" id="KW-0805">Transcription regulation</keyword>
<dbReference type="Pfam" id="PF00486">
    <property type="entry name" value="Trans_reg_C"/>
    <property type="match status" value="1"/>
</dbReference>
<comment type="caution">
    <text evidence="10">The sequence shown here is derived from an EMBL/GenBank/DDBJ whole genome shotgun (WGS) entry which is preliminary data.</text>
</comment>